<dbReference type="InterPro" id="IPR046335">
    <property type="entry name" value="LacI/GalR-like_sensor"/>
</dbReference>
<gene>
    <name evidence="6" type="primary">ccpA_2</name>
    <name evidence="6" type="ORF">ABG79_00475</name>
</gene>
<dbReference type="Pfam" id="PF13377">
    <property type="entry name" value="Peripla_BP_3"/>
    <property type="match status" value="1"/>
</dbReference>
<reference evidence="6 7" key="1">
    <citation type="submission" date="2015-09" db="EMBL/GenBank/DDBJ databases">
        <title>Draft genome sequence of a Caloramator mitchellensis, a moderate thermophile from the Great Artesian Basin of Australia.</title>
        <authorList>
            <person name="Patel B.K."/>
        </authorList>
    </citation>
    <scope>NUCLEOTIDE SEQUENCE [LARGE SCALE GENOMIC DNA]</scope>
    <source>
        <strain evidence="6 7">VF08</strain>
    </source>
</reference>
<dbReference type="CDD" id="cd01392">
    <property type="entry name" value="HTH_LacI"/>
    <property type="match status" value="1"/>
</dbReference>
<dbReference type="GO" id="GO:0003700">
    <property type="term" value="F:DNA-binding transcription factor activity"/>
    <property type="evidence" value="ECO:0007669"/>
    <property type="project" value="TreeGrafter"/>
</dbReference>
<dbReference type="PANTHER" id="PTHR30146">
    <property type="entry name" value="LACI-RELATED TRANSCRIPTIONAL REPRESSOR"/>
    <property type="match status" value="1"/>
</dbReference>
<evidence type="ECO:0000313" key="6">
    <source>
        <dbReference type="EMBL" id="KRQ87674.1"/>
    </source>
</evidence>
<dbReference type="PROSITE" id="PS50932">
    <property type="entry name" value="HTH_LACI_2"/>
    <property type="match status" value="1"/>
</dbReference>
<keyword evidence="2" id="KW-0238">DNA-binding</keyword>
<dbReference type="EMBL" id="LKHP01000002">
    <property type="protein sequence ID" value="KRQ87674.1"/>
    <property type="molecule type" value="Genomic_DNA"/>
</dbReference>
<dbReference type="AlphaFoldDB" id="A0A0R3JX81"/>
<dbReference type="Gene3D" id="1.10.260.40">
    <property type="entry name" value="lambda repressor-like DNA-binding domains"/>
    <property type="match status" value="1"/>
</dbReference>
<feature type="domain" description="HTH lacI-type" evidence="4">
    <location>
        <begin position="3"/>
        <end position="57"/>
    </location>
</feature>
<keyword evidence="3" id="KW-0804">Transcription</keyword>
<dbReference type="STRING" id="908809.ABG79_00475"/>
<dbReference type="SUPFAM" id="SSF53822">
    <property type="entry name" value="Periplasmic binding protein-like I"/>
    <property type="match status" value="1"/>
</dbReference>
<evidence type="ECO:0000313" key="7">
    <source>
        <dbReference type="Proteomes" id="UP000052015"/>
    </source>
</evidence>
<evidence type="ECO:0000259" key="4">
    <source>
        <dbReference type="PROSITE" id="PS50932"/>
    </source>
</evidence>
<evidence type="ECO:0000256" key="1">
    <source>
        <dbReference type="ARBA" id="ARBA00023015"/>
    </source>
</evidence>
<dbReference type="PANTHER" id="PTHR30146:SF109">
    <property type="entry name" value="HTH-TYPE TRANSCRIPTIONAL REGULATOR GALS"/>
    <property type="match status" value="1"/>
</dbReference>
<dbReference type="PRINTS" id="PR00036">
    <property type="entry name" value="HTHLACI"/>
</dbReference>
<keyword evidence="7" id="KW-1185">Reference proteome</keyword>
<dbReference type="OrthoDB" id="9789891at2"/>
<dbReference type="SUPFAM" id="SSF47413">
    <property type="entry name" value="lambda repressor-like DNA-binding domains"/>
    <property type="match status" value="1"/>
</dbReference>
<dbReference type="InterPro" id="IPR010982">
    <property type="entry name" value="Lambda_DNA-bd_dom_sf"/>
</dbReference>
<dbReference type="SMART" id="SM00354">
    <property type="entry name" value="HTH_LACI"/>
    <property type="match status" value="1"/>
</dbReference>
<dbReference type="PROSITE" id="PS00356">
    <property type="entry name" value="HTH_LACI_1"/>
    <property type="match status" value="1"/>
</dbReference>
<dbReference type="RefSeq" id="WP_057976738.1">
    <property type="nucleotide sequence ID" value="NZ_LKHP01000002.1"/>
</dbReference>
<evidence type="ECO:0000256" key="2">
    <source>
        <dbReference type="ARBA" id="ARBA00023125"/>
    </source>
</evidence>
<dbReference type="InterPro" id="IPR000843">
    <property type="entry name" value="HTH_LacI"/>
</dbReference>
<dbReference type="Gene3D" id="3.40.50.2300">
    <property type="match status" value="2"/>
</dbReference>
<evidence type="ECO:0000256" key="3">
    <source>
        <dbReference type="ARBA" id="ARBA00023163"/>
    </source>
</evidence>
<name>A0A0R3JX81_CALMK</name>
<proteinExistence type="predicted"/>
<comment type="caution">
    <text evidence="6">The sequence shown here is derived from an EMBL/GenBank/DDBJ whole genome shotgun (WGS) entry which is preliminary data.</text>
</comment>
<sequence length="339" mass="38210">MKYTIEDVAKEAGVSITTVSRVINGNYPVKKETRERVEAAIKKLNFQPNLLARSLINKKTFSIGVVIPGLTNMFFTEVVQGIESYMRKYDYDVYISDSRGRVDSEKRRINKFIDRYVDGIILIDPQTENMKNGFIEEVSGKIPIMCINGYHVGVRTNFVLSNEGNGTRQALKYLSELGHENIAFIRGESSFSYDLKEEIYREFSKDKEPLVFFTQDGNNIDVVENTSKLLMEISNAYEIGKEITAFFACNDLMAVGILNGCRELGINVPEDVSVVGFDNIILSQMVNPKLTTVDQNMRLLGEKAAENLINLIQNGSLSCNVETIDTRLIIRSSASKLNY</sequence>
<dbReference type="InterPro" id="IPR028082">
    <property type="entry name" value="Peripla_BP_I"/>
</dbReference>
<dbReference type="Pfam" id="PF00356">
    <property type="entry name" value="LacI"/>
    <property type="match status" value="1"/>
</dbReference>
<evidence type="ECO:0000259" key="5">
    <source>
        <dbReference type="PROSITE" id="PS50943"/>
    </source>
</evidence>
<organism evidence="6 7">
    <name type="scientific">Caloramator mitchellensis</name>
    <dbReference type="NCBI Taxonomy" id="908809"/>
    <lineage>
        <taxon>Bacteria</taxon>
        <taxon>Bacillati</taxon>
        <taxon>Bacillota</taxon>
        <taxon>Clostridia</taxon>
        <taxon>Eubacteriales</taxon>
        <taxon>Clostridiaceae</taxon>
        <taxon>Caloramator</taxon>
    </lineage>
</organism>
<protein>
    <submittedName>
        <fullName evidence="6">Catabolite control protein A</fullName>
    </submittedName>
</protein>
<keyword evidence="1" id="KW-0805">Transcription regulation</keyword>
<dbReference type="PROSITE" id="PS50943">
    <property type="entry name" value="HTH_CROC1"/>
    <property type="match status" value="1"/>
</dbReference>
<dbReference type="Proteomes" id="UP000052015">
    <property type="component" value="Unassembled WGS sequence"/>
</dbReference>
<dbReference type="FunFam" id="1.10.260.40:FF:000002">
    <property type="entry name" value="HTH-type transcriptional repressor PurR"/>
    <property type="match status" value="1"/>
</dbReference>
<dbReference type="CDD" id="cd06267">
    <property type="entry name" value="PBP1_LacI_sugar_binding-like"/>
    <property type="match status" value="1"/>
</dbReference>
<feature type="domain" description="HTH cro/C1-type" evidence="5">
    <location>
        <begin position="2"/>
        <end position="51"/>
    </location>
</feature>
<dbReference type="GO" id="GO:0000976">
    <property type="term" value="F:transcription cis-regulatory region binding"/>
    <property type="evidence" value="ECO:0007669"/>
    <property type="project" value="TreeGrafter"/>
</dbReference>
<accession>A0A0R3JX81</accession>
<dbReference type="InterPro" id="IPR001387">
    <property type="entry name" value="Cro/C1-type_HTH"/>
</dbReference>